<evidence type="ECO:0000313" key="2">
    <source>
        <dbReference type="Proteomes" id="UP000441208"/>
    </source>
</evidence>
<name>A0A6A3RJK6_9STRA</name>
<dbReference type="AlphaFoldDB" id="A0A6A3RJK6"/>
<organism evidence="1 2">
    <name type="scientific">Phytophthora fragariae</name>
    <dbReference type="NCBI Taxonomy" id="53985"/>
    <lineage>
        <taxon>Eukaryota</taxon>
        <taxon>Sar</taxon>
        <taxon>Stramenopiles</taxon>
        <taxon>Oomycota</taxon>
        <taxon>Peronosporomycetes</taxon>
        <taxon>Peronosporales</taxon>
        <taxon>Peronosporaceae</taxon>
        <taxon>Phytophthora</taxon>
    </lineage>
</organism>
<reference evidence="1 2" key="1">
    <citation type="submission" date="2018-08" db="EMBL/GenBank/DDBJ databases">
        <title>Genomic investigation of the strawberry pathogen Phytophthora fragariae indicates pathogenicity is determined by transcriptional variation in three key races.</title>
        <authorList>
            <person name="Adams T.M."/>
            <person name="Armitage A.D."/>
            <person name="Sobczyk M.K."/>
            <person name="Bates H.J."/>
            <person name="Dunwell J.M."/>
            <person name="Nellist C.F."/>
            <person name="Harrison R.J."/>
        </authorList>
    </citation>
    <scope>NUCLEOTIDE SEQUENCE [LARGE SCALE GENOMIC DNA]</scope>
    <source>
        <strain evidence="1 2">NOV-71</strain>
    </source>
</reference>
<gene>
    <name evidence="1" type="ORF">PF007_g17628</name>
</gene>
<dbReference type="EMBL" id="QXFZ01001205">
    <property type="protein sequence ID" value="KAE9094801.1"/>
    <property type="molecule type" value="Genomic_DNA"/>
</dbReference>
<proteinExistence type="predicted"/>
<evidence type="ECO:0000313" key="1">
    <source>
        <dbReference type="EMBL" id="KAE9094801.1"/>
    </source>
</evidence>
<protein>
    <submittedName>
        <fullName evidence="1">Uncharacterized protein</fullName>
    </submittedName>
</protein>
<sequence length="85" mass="9576">MLLVRWVGPFQVAKALPYSFLVRHLLAGGEYAVNGSCFKFYHDKDLDVTAEIHELVSLQVIVLEVRRIVGRRVNSVSGELELHVA</sequence>
<comment type="caution">
    <text evidence="1">The sequence shown here is derived from an EMBL/GenBank/DDBJ whole genome shotgun (WGS) entry which is preliminary data.</text>
</comment>
<accession>A0A6A3RJK6</accession>
<dbReference type="Proteomes" id="UP000441208">
    <property type="component" value="Unassembled WGS sequence"/>
</dbReference>